<feature type="compositionally biased region" description="Polar residues" evidence="1">
    <location>
        <begin position="357"/>
        <end position="401"/>
    </location>
</feature>
<evidence type="ECO:0000256" key="1">
    <source>
        <dbReference type="SAM" id="MobiDB-lite"/>
    </source>
</evidence>
<sequence>MADTETEPFPDLPMTDPLPDENFNEPSFQRTRVLKKLEVILDDREVPVSFWAFCQVANVDVLEDLIRQFAAAPLLVPFAIQSCFVVPRVWAQKPPRFYDQLSVSSSSASSYSSGRSQRLAILTRERDGNKCVLTKTGPCDVAHIFAHSLIRPKKQQTASDKCIPSMWSVLSMFWSKDQVEKWKRTIFGVESNGLIGEDGVFNLLCLRPDLQRAWAQGSFGLRPLSLSDDETEMVLELQWLPRYKHTYDATIPIVAQPLSTRNQDSVDDCYMGRPSSGELEKLISGSIITLRTADPARLPLPSFALMEMAWHLARVVSMSASGLIQELDLRFEGDEDDRMGPMAVSQRVLDWIPSTETPASYASSATDDESPPTSANPSPAKIRTTTQSTNLGATTIKTSLANADPTHLPVRHPSQ</sequence>
<dbReference type="InterPro" id="IPR003615">
    <property type="entry name" value="HNH_nuc"/>
</dbReference>
<organism evidence="3 4">
    <name type="scientific">Aspergillus cavernicola</name>
    <dbReference type="NCBI Taxonomy" id="176166"/>
    <lineage>
        <taxon>Eukaryota</taxon>
        <taxon>Fungi</taxon>
        <taxon>Dikarya</taxon>
        <taxon>Ascomycota</taxon>
        <taxon>Pezizomycotina</taxon>
        <taxon>Eurotiomycetes</taxon>
        <taxon>Eurotiomycetidae</taxon>
        <taxon>Eurotiales</taxon>
        <taxon>Aspergillaceae</taxon>
        <taxon>Aspergillus</taxon>
        <taxon>Aspergillus subgen. Nidulantes</taxon>
    </lineage>
</organism>
<feature type="region of interest" description="Disordered" evidence="1">
    <location>
        <begin position="357"/>
        <end position="415"/>
    </location>
</feature>
<reference evidence="3 4" key="1">
    <citation type="submission" date="2024-07" db="EMBL/GenBank/DDBJ databases">
        <title>Section-level genome sequencing and comparative genomics of Aspergillus sections Usti and Cavernicolus.</title>
        <authorList>
            <consortium name="Lawrence Berkeley National Laboratory"/>
            <person name="Nybo J.L."/>
            <person name="Vesth T.C."/>
            <person name="Theobald S."/>
            <person name="Frisvad J.C."/>
            <person name="Larsen T.O."/>
            <person name="Kjaerboelling I."/>
            <person name="Rothschild-Mancinelli K."/>
            <person name="Lyhne E.K."/>
            <person name="Kogle M.E."/>
            <person name="Barry K."/>
            <person name="Clum A."/>
            <person name="Na H."/>
            <person name="Ledsgaard L."/>
            <person name="Lin J."/>
            <person name="Lipzen A."/>
            <person name="Kuo A."/>
            <person name="Riley R."/>
            <person name="Mondo S."/>
            <person name="LaButti K."/>
            <person name="Haridas S."/>
            <person name="Pangalinan J."/>
            <person name="Salamov A.A."/>
            <person name="Simmons B.A."/>
            <person name="Magnuson J.K."/>
            <person name="Chen J."/>
            <person name="Drula E."/>
            <person name="Henrissat B."/>
            <person name="Wiebenga A."/>
            <person name="Lubbers R.J."/>
            <person name="Gomes A.C."/>
            <person name="Makela M.R."/>
            <person name="Stajich J."/>
            <person name="Grigoriev I.V."/>
            <person name="Mortensen U.H."/>
            <person name="De vries R.P."/>
            <person name="Baker S.E."/>
            <person name="Andersen M.R."/>
        </authorList>
    </citation>
    <scope>NUCLEOTIDE SEQUENCE [LARGE SCALE GENOMIC DNA]</scope>
    <source>
        <strain evidence="3 4">CBS 600.67</strain>
    </source>
</reference>
<feature type="domain" description="HNH nuclease" evidence="2">
    <location>
        <begin position="131"/>
        <end position="221"/>
    </location>
</feature>
<feature type="region of interest" description="Disordered" evidence="1">
    <location>
        <begin position="1"/>
        <end position="21"/>
    </location>
</feature>
<comment type="caution">
    <text evidence="3">The sequence shown here is derived from an EMBL/GenBank/DDBJ whole genome shotgun (WGS) entry which is preliminary data.</text>
</comment>
<protein>
    <recommendedName>
        <fullName evidence="2">HNH nuclease domain-containing protein</fullName>
    </recommendedName>
</protein>
<accession>A0ABR4ICN6</accession>
<dbReference type="Proteomes" id="UP001610335">
    <property type="component" value="Unassembled WGS sequence"/>
</dbReference>
<evidence type="ECO:0000313" key="3">
    <source>
        <dbReference type="EMBL" id="KAL2825484.1"/>
    </source>
</evidence>
<keyword evidence="4" id="KW-1185">Reference proteome</keyword>
<evidence type="ECO:0000313" key="4">
    <source>
        <dbReference type="Proteomes" id="UP001610335"/>
    </source>
</evidence>
<dbReference type="EMBL" id="JBFXLS010000036">
    <property type="protein sequence ID" value="KAL2825484.1"/>
    <property type="molecule type" value="Genomic_DNA"/>
</dbReference>
<evidence type="ECO:0000259" key="2">
    <source>
        <dbReference type="Pfam" id="PF13391"/>
    </source>
</evidence>
<dbReference type="Pfam" id="PF13391">
    <property type="entry name" value="HNH_2"/>
    <property type="match status" value="1"/>
</dbReference>
<name>A0ABR4ICN6_9EURO</name>
<proteinExistence type="predicted"/>
<gene>
    <name evidence="3" type="ORF">BDW59DRAFT_146282</name>
</gene>